<dbReference type="GeneID" id="94292635"/>
<gene>
    <name evidence="2" type="ORF">JKF63_06609</name>
</gene>
<name>A0A836IM19_9TRYP</name>
<dbReference type="KEGG" id="phet:94292635"/>
<feature type="region of interest" description="Disordered" evidence="1">
    <location>
        <begin position="320"/>
        <end position="361"/>
    </location>
</feature>
<evidence type="ECO:0000313" key="2">
    <source>
        <dbReference type="EMBL" id="KAG5507660.1"/>
    </source>
</evidence>
<comment type="caution">
    <text evidence="2">The sequence shown here is derived from an EMBL/GenBank/DDBJ whole genome shotgun (WGS) entry which is preliminary data.</text>
</comment>
<feature type="compositionally biased region" description="Low complexity" evidence="1">
    <location>
        <begin position="336"/>
        <end position="350"/>
    </location>
</feature>
<keyword evidence="3" id="KW-1185">Reference proteome</keyword>
<dbReference type="EMBL" id="JAFJZO010000018">
    <property type="protein sequence ID" value="KAG5507660.1"/>
    <property type="molecule type" value="Genomic_DNA"/>
</dbReference>
<dbReference type="Proteomes" id="UP000674318">
    <property type="component" value="Unassembled WGS sequence"/>
</dbReference>
<feature type="compositionally biased region" description="Low complexity" evidence="1">
    <location>
        <begin position="636"/>
        <end position="647"/>
    </location>
</feature>
<accession>A0A836IM19</accession>
<reference evidence="2 3" key="1">
    <citation type="submission" date="2021-02" db="EMBL/GenBank/DDBJ databases">
        <title>Porcisia hertigi Genome sequencing and assembly.</title>
        <authorList>
            <person name="Almutairi H."/>
            <person name="Gatherer D."/>
        </authorList>
    </citation>
    <scope>NUCLEOTIDE SEQUENCE [LARGE SCALE GENOMIC DNA]</scope>
    <source>
        <strain evidence="2 3">C119</strain>
    </source>
</reference>
<protein>
    <submittedName>
        <fullName evidence="2">Uncharacterized protein</fullName>
    </submittedName>
</protein>
<feature type="region of interest" description="Disordered" evidence="1">
    <location>
        <begin position="624"/>
        <end position="687"/>
    </location>
</feature>
<proteinExistence type="predicted"/>
<feature type="compositionally biased region" description="Low complexity" evidence="1">
    <location>
        <begin position="402"/>
        <end position="427"/>
    </location>
</feature>
<feature type="region of interest" description="Disordered" evidence="1">
    <location>
        <begin position="1"/>
        <end position="36"/>
    </location>
</feature>
<feature type="compositionally biased region" description="Polar residues" evidence="1">
    <location>
        <begin position="1"/>
        <end position="22"/>
    </location>
</feature>
<organism evidence="2 3">
    <name type="scientific">Porcisia hertigi</name>
    <dbReference type="NCBI Taxonomy" id="2761500"/>
    <lineage>
        <taxon>Eukaryota</taxon>
        <taxon>Discoba</taxon>
        <taxon>Euglenozoa</taxon>
        <taxon>Kinetoplastea</taxon>
        <taxon>Metakinetoplastina</taxon>
        <taxon>Trypanosomatida</taxon>
        <taxon>Trypanosomatidae</taxon>
        <taxon>Leishmaniinae</taxon>
        <taxon>Porcisia</taxon>
    </lineage>
</organism>
<sequence>MTASGNSTRQSPHSDSAGSTATVARGDDSDGRNAFPTDAEDDVHYFDVLHPILLSHVRRANSDGVLALLSLPSIAESNVFWRTCTYREGLVAAVLMYIMEHTGQVATVSASPPTLPTPTGFAGSPVDILATSDERTQGSRARSQEATLHVKRQSSLPSLSHHFSTAPSVPSGAATVTNQRFPTSPSPPPTPLTADDLHALLHLCVGEGTDVSDLHEIIRSAPSSQQRTDADGTERPCALHQRHPAALASLLRVGRALREQRRASTTLSGGACTPITQRWPIGDLRETPAVRGLDHYIQGVMRRLEAMMAAEVEQPGLDVFPLATRKRPRPSDAPKTTSSSTSVGDTSTGTPLSSGSDPHCATRGEVMATAYAETVSLAALSAVLQEHCHDMSYVNPLHNHHTTSAAAEESRESTTTTATTTMGISSSTSNDSLANIVQATGTTTTTNCASAQMTEAGTSIAGLMHTALPAVPKDMKSAHAGATEDTAAGDVSGGLDAVALLRRIPAISATRWALPSRACNTADCNSGEIVGGSLLPLPAKGATGESGLGEVEQRQKRGAAASVSAGSPSRRPRTSSTASAATVAPPLPPPQQQRHVDEELTRLSASIQVFDAFTSALEQSAAAAAADMSGGRERPSPALTAAPSSSSKEGPVGSRAVERPAMSGGHHSETPASLPPSSSGVRRRHKFSPQEDAAILHGIARFGQMSGSFQYILHAYRGVWRVGRTALHLYDHWRGALRRRAVAAFSDEATSHEGCRTLNKEPDEEDEAKPTSPLYSAALNNEQDLSSEIEDSSSE</sequence>
<dbReference type="AlphaFoldDB" id="A0A836IM19"/>
<feature type="compositionally biased region" description="Polar residues" evidence="1">
    <location>
        <begin position="153"/>
        <end position="181"/>
    </location>
</feature>
<feature type="compositionally biased region" description="Low complexity" evidence="1">
    <location>
        <begin position="558"/>
        <end position="584"/>
    </location>
</feature>
<evidence type="ECO:0000313" key="3">
    <source>
        <dbReference type="Proteomes" id="UP000674318"/>
    </source>
</evidence>
<feature type="compositionally biased region" description="Acidic residues" evidence="1">
    <location>
        <begin position="785"/>
        <end position="795"/>
    </location>
</feature>
<dbReference type="RefSeq" id="XP_067757975.1">
    <property type="nucleotide sequence ID" value="XM_067902558.1"/>
</dbReference>
<feature type="region of interest" description="Disordered" evidence="1">
    <location>
        <begin position="133"/>
        <end position="194"/>
    </location>
</feature>
<feature type="region of interest" description="Disordered" evidence="1">
    <location>
        <begin position="400"/>
        <end position="427"/>
    </location>
</feature>
<feature type="region of interest" description="Disordered" evidence="1">
    <location>
        <begin position="753"/>
        <end position="795"/>
    </location>
</feature>
<dbReference type="OrthoDB" id="608866at2759"/>
<feature type="region of interest" description="Disordered" evidence="1">
    <location>
        <begin position="541"/>
        <end position="595"/>
    </location>
</feature>
<evidence type="ECO:0000256" key="1">
    <source>
        <dbReference type="SAM" id="MobiDB-lite"/>
    </source>
</evidence>